<keyword evidence="2" id="KW-0328">Glycosyltransferase</keyword>
<name>A0A1N6LZ85_9VIBR</name>
<protein>
    <submittedName>
        <fullName evidence="2">Uracil phosphoribosyltransferase</fullName>
    </submittedName>
</protein>
<dbReference type="GO" id="GO:0016757">
    <property type="term" value="F:glycosyltransferase activity"/>
    <property type="evidence" value="ECO:0007669"/>
    <property type="project" value="UniProtKB-KW"/>
</dbReference>
<dbReference type="OrthoDB" id="5866207at2"/>
<dbReference type="InterPro" id="IPR000836">
    <property type="entry name" value="PRTase_dom"/>
</dbReference>
<feature type="domain" description="Phosphoribosyltransferase" evidence="1">
    <location>
        <begin position="35"/>
        <end position="185"/>
    </location>
</feature>
<sequence length="187" mass="20614">MYILNESTQKHSFDQLIEICKSSSMSMGYKLRNAHYQLGEIIAKPISQSSNHQQNYAVLILMRAGLCFGNGIADKLEQLGGTVSIIFVSDDKISKEDLELVKGKEIIIVDAVINSGKSVFSLIEQLPDTNPIKLVTTVIPSTSTELLKSHDLYTVRVSSNKYEGAKVQVISNGKGPDTGDRLFNTYN</sequence>
<reference evidence="2 3" key="1">
    <citation type="submission" date="2016-12" db="EMBL/GenBank/DDBJ databases">
        <authorList>
            <person name="Song W.-J."/>
            <person name="Kurnit D.M."/>
        </authorList>
    </citation>
    <scope>NUCLEOTIDE SEQUENCE [LARGE SCALE GENOMIC DNA]</scope>
    <source>
        <strain evidence="2 3">CECT 9026</strain>
    </source>
</reference>
<accession>A0A1N6LZ85</accession>
<evidence type="ECO:0000313" key="3">
    <source>
        <dbReference type="Proteomes" id="UP000184774"/>
    </source>
</evidence>
<proteinExistence type="predicted"/>
<dbReference type="Proteomes" id="UP000184774">
    <property type="component" value="Unassembled WGS sequence"/>
</dbReference>
<dbReference type="Pfam" id="PF14681">
    <property type="entry name" value="UPRTase"/>
    <property type="match status" value="1"/>
</dbReference>
<dbReference type="EMBL" id="FSSB01000001">
    <property type="protein sequence ID" value="SIO92498.1"/>
    <property type="molecule type" value="Genomic_DNA"/>
</dbReference>
<keyword evidence="2" id="KW-0808">Transferase</keyword>
<gene>
    <name evidence="2" type="primary">upp_1</name>
    <name evidence="2" type="ORF">VSP9026_00109</name>
</gene>
<dbReference type="Gene3D" id="3.40.50.2020">
    <property type="match status" value="1"/>
</dbReference>
<dbReference type="AlphaFoldDB" id="A0A1N6LZ85"/>
<organism evidence="2 3">
    <name type="scientific">Vibrio spartinae</name>
    <dbReference type="NCBI Taxonomy" id="1918945"/>
    <lineage>
        <taxon>Bacteria</taxon>
        <taxon>Pseudomonadati</taxon>
        <taxon>Pseudomonadota</taxon>
        <taxon>Gammaproteobacteria</taxon>
        <taxon>Vibrionales</taxon>
        <taxon>Vibrionaceae</taxon>
        <taxon>Vibrio</taxon>
    </lineage>
</organism>
<evidence type="ECO:0000259" key="1">
    <source>
        <dbReference type="Pfam" id="PF14681"/>
    </source>
</evidence>
<dbReference type="CDD" id="cd06223">
    <property type="entry name" value="PRTases_typeI"/>
    <property type="match status" value="1"/>
</dbReference>
<evidence type="ECO:0000313" key="2">
    <source>
        <dbReference type="EMBL" id="SIO92498.1"/>
    </source>
</evidence>
<dbReference type="RefSeq" id="WP_074371139.1">
    <property type="nucleotide sequence ID" value="NZ_AP024908.1"/>
</dbReference>
<dbReference type="InterPro" id="IPR029057">
    <property type="entry name" value="PRTase-like"/>
</dbReference>
<dbReference type="SUPFAM" id="SSF53271">
    <property type="entry name" value="PRTase-like"/>
    <property type="match status" value="1"/>
</dbReference>